<evidence type="ECO:0000259" key="1">
    <source>
        <dbReference type="Pfam" id="PF00149"/>
    </source>
</evidence>
<keyword evidence="3" id="KW-1185">Reference proteome</keyword>
<dbReference type="GO" id="GO:0004081">
    <property type="term" value="F:bis(5'-nucleosyl)-tetraphosphatase (asymmetrical) activity"/>
    <property type="evidence" value="ECO:0007669"/>
    <property type="project" value="UniProtKB-EC"/>
</dbReference>
<dbReference type="InterPro" id="IPR050126">
    <property type="entry name" value="Ap4A_hydrolase"/>
</dbReference>
<dbReference type="EMBL" id="FUGD01000068">
    <property type="protein sequence ID" value="SJM36977.1"/>
    <property type="molecule type" value="Genomic_DNA"/>
</dbReference>
<protein>
    <submittedName>
        <fullName evidence="2">Bis(5'-nucleosyl)-tetraphosphatase PrpE [asymmetrical]</fullName>
        <ecNumber evidence="2">3.6.1.17</ecNumber>
    </submittedName>
</protein>
<dbReference type="OrthoDB" id="9807890at2"/>
<evidence type="ECO:0000313" key="2">
    <source>
        <dbReference type="EMBL" id="SJM36977.1"/>
    </source>
</evidence>
<gene>
    <name evidence="2" type="primary">prpE</name>
    <name evidence="2" type="ORF">A1019T_00946</name>
</gene>
<dbReference type="RefSeq" id="WP_077448404.1">
    <property type="nucleotide sequence ID" value="NZ_FUGD01000068.1"/>
</dbReference>
<reference evidence="3" key="1">
    <citation type="submission" date="2017-02" db="EMBL/GenBank/DDBJ databases">
        <authorList>
            <person name="Mornico D."/>
        </authorList>
    </citation>
    <scope>NUCLEOTIDE SEQUENCE [LARGE SCALE GENOMIC DNA]</scope>
</reference>
<dbReference type="AlphaFoldDB" id="A0A1R4EEQ9"/>
<dbReference type="EC" id="3.6.1.17" evidence="2"/>
<dbReference type="GO" id="GO:0005737">
    <property type="term" value="C:cytoplasm"/>
    <property type="evidence" value="ECO:0007669"/>
    <property type="project" value="TreeGrafter"/>
</dbReference>
<dbReference type="Pfam" id="PF00149">
    <property type="entry name" value="Metallophos"/>
    <property type="match status" value="1"/>
</dbReference>
<keyword evidence="2" id="KW-0378">Hydrolase</keyword>
<name>A0A1R4EEQ9_9GAMM</name>
<dbReference type="PANTHER" id="PTHR42850:SF7">
    <property type="entry name" value="BIS(5'-NUCLEOSYL)-TETRAPHOSPHATASE PRPE [ASYMMETRICAL]"/>
    <property type="match status" value="1"/>
</dbReference>
<dbReference type="Proteomes" id="UP000188169">
    <property type="component" value="Unassembled WGS sequence"/>
</dbReference>
<dbReference type="Gene3D" id="3.60.21.10">
    <property type="match status" value="1"/>
</dbReference>
<accession>A0A1R4EEQ9</accession>
<feature type="domain" description="Calcineurin-like phosphoesterase" evidence="1">
    <location>
        <begin position="5"/>
        <end position="99"/>
    </location>
</feature>
<dbReference type="STRING" id="1945520.A1019T_00946"/>
<dbReference type="PANTHER" id="PTHR42850">
    <property type="entry name" value="METALLOPHOSPHOESTERASE"/>
    <property type="match status" value="1"/>
</dbReference>
<evidence type="ECO:0000313" key="3">
    <source>
        <dbReference type="Proteomes" id="UP000188169"/>
    </source>
</evidence>
<proteinExistence type="predicted"/>
<dbReference type="GO" id="GO:0016791">
    <property type="term" value="F:phosphatase activity"/>
    <property type="evidence" value="ECO:0007669"/>
    <property type="project" value="TreeGrafter"/>
</dbReference>
<dbReference type="SUPFAM" id="SSF56300">
    <property type="entry name" value="Metallo-dependent phosphatases"/>
    <property type="match status" value="1"/>
</dbReference>
<dbReference type="InterPro" id="IPR029052">
    <property type="entry name" value="Metallo-depent_PP-like"/>
</dbReference>
<organism evidence="2 3">
    <name type="scientific">Psychrobacter pasteurii</name>
    <dbReference type="NCBI Taxonomy" id="1945520"/>
    <lineage>
        <taxon>Bacteria</taxon>
        <taxon>Pseudomonadati</taxon>
        <taxon>Pseudomonadota</taxon>
        <taxon>Gammaproteobacteria</taxon>
        <taxon>Moraxellales</taxon>
        <taxon>Moraxellaceae</taxon>
        <taxon>Psychrobacter</taxon>
    </lineage>
</organism>
<sequence length="326" mass="37246">MIYDVIGDIHGHADKLKGLLTKLGYTLTKHDTLNLHYYQPPQGHRAMFIGDLMDRGPQEVESLEIVYAMLDTGVADAVMGNHEYNALAYATVDETAMQHQDSTQPLYLRRHNETHTRQHQAFLDEVPFGSKAHEYWLNRFAELPLWIETEHACFVHACWDVDNMALLKPMLTSDNRLTAEALQRTGQKHSAEYDALERVLKGLEIPLPEGISFTDKDGAVRSRMRVRWWEEQLQGKRIVDIARAPRSDLAQIPQDALVENLDFSLKTNKPVFIGHYWLNDTPAPLSDQVVCTDYSAAGTGYLTAYRFDTNNPYPLSPKNFVQYIDQ</sequence>
<dbReference type="InterPro" id="IPR004843">
    <property type="entry name" value="Calcineurin-like_PHP"/>
</dbReference>